<protein>
    <submittedName>
        <fullName evidence="1">DUF2442 domain-containing protein</fullName>
    </submittedName>
</protein>
<dbReference type="Gene3D" id="3.30.2020.40">
    <property type="entry name" value="Uncharacterised protein PF10387, DUF2442"/>
    <property type="match status" value="1"/>
</dbReference>
<evidence type="ECO:0000313" key="2">
    <source>
        <dbReference type="Proteomes" id="UP000322976"/>
    </source>
</evidence>
<sequence>MSILNNDIFKAVAVDVWFDDDKLYILLSDGREMGVPLEWFPKLKKATPEEKADWRLIGGGIGIRWEKLDEDISIEGIIRGRGAVYRSIN</sequence>
<dbReference type="Pfam" id="PF10387">
    <property type="entry name" value="DUF2442"/>
    <property type="match status" value="1"/>
</dbReference>
<proteinExistence type="predicted"/>
<comment type="caution">
    <text evidence="1">The sequence shown here is derived from an EMBL/GenBank/DDBJ whole genome shotgun (WGS) entry which is preliminary data.</text>
</comment>
<dbReference type="Proteomes" id="UP000322976">
    <property type="component" value="Unassembled WGS sequence"/>
</dbReference>
<dbReference type="EMBL" id="VTPS01000006">
    <property type="protein sequence ID" value="TZE82389.1"/>
    <property type="molecule type" value="Genomic_DNA"/>
</dbReference>
<accession>A0A5D8QDZ4</accession>
<organism evidence="1 2">
    <name type="scientific">Calorimonas adulescens</name>
    <dbReference type="NCBI Taxonomy" id="2606906"/>
    <lineage>
        <taxon>Bacteria</taxon>
        <taxon>Bacillati</taxon>
        <taxon>Bacillota</taxon>
        <taxon>Clostridia</taxon>
        <taxon>Thermoanaerobacterales</taxon>
        <taxon>Thermoanaerobacteraceae</taxon>
        <taxon>Calorimonas</taxon>
    </lineage>
</organism>
<dbReference type="InterPro" id="IPR018841">
    <property type="entry name" value="DUF2442"/>
</dbReference>
<evidence type="ECO:0000313" key="1">
    <source>
        <dbReference type="EMBL" id="TZE82389.1"/>
    </source>
</evidence>
<reference evidence="1 2" key="1">
    <citation type="submission" date="2019-08" db="EMBL/GenBank/DDBJ databases">
        <title>Calorimonas adulescens gen. nov., sp. nov., an anaerobic thermophilic bacterium from Sakhalin hot spring.</title>
        <authorList>
            <person name="Khomyakova M.A."/>
            <person name="Merkel A.Y."/>
            <person name="Novikov A."/>
            <person name="Bonch-Osmolovskaya E.A."/>
            <person name="Slobodkin A.I."/>
        </authorList>
    </citation>
    <scope>NUCLEOTIDE SEQUENCE [LARGE SCALE GENOMIC DNA]</scope>
    <source>
        <strain evidence="1 2">A05MB</strain>
    </source>
</reference>
<gene>
    <name evidence="1" type="ORF">FWJ32_05105</name>
</gene>
<keyword evidence="2" id="KW-1185">Reference proteome</keyword>
<dbReference type="AlphaFoldDB" id="A0A5D8QDZ4"/>
<name>A0A5D8QDZ4_9THEO</name>
<dbReference type="RefSeq" id="WP_149544900.1">
    <property type="nucleotide sequence ID" value="NZ_VTPS01000006.1"/>
</dbReference>